<evidence type="ECO:0000313" key="1">
    <source>
        <dbReference type="EMBL" id="CAI9149373.1"/>
    </source>
</evidence>
<organism evidence="1 2">
    <name type="scientific">Rangifer tarandus platyrhynchus</name>
    <name type="common">Svalbard reindeer</name>
    <dbReference type="NCBI Taxonomy" id="3082113"/>
    <lineage>
        <taxon>Eukaryota</taxon>
        <taxon>Metazoa</taxon>
        <taxon>Chordata</taxon>
        <taxon>Craniata</taxon>
        <taxon>Vertebrata</taxon>
        <taxon>Euteleostomi</taxon>
        <taxon>Mammalia</taxon>
        <taxon>Eutheria</taxon>
        <taxon>Laurasiatheria</taxon>
        <taxon>Artiodactyla</taxon>
        <taxon>Ruminantia</taxon>
        <taxon>Pecora</taxon>
        <taxon>Cervidae</taxon>
        <taxon>Odocoileinae</taxon>
        <taxon>Rangifer</taxon>
    </lineage>
</organism>
<dbReference type="EMBL" id="CATKSN020000265">
    <property type="protein sequence ID" value="CAI9149373.1"/>
    <property type="molecule type" value="Genomic_DNA"/>
</dbReference>
<accession>A0ABN8XMG0</accession>
<sequence>MRRYRYLGTASVGIRKEVFDERPETTKKKAAQALHLVVRYCLGEDFKAVRTLLLVHHIADEGDSRLSCVIAVLTEHHHIVLYACRVSIVA</sequence>
<gene>
    <name evidence="1" type="ORF">MRATA1EN1_LOCUS30991</name>
</gene>
<proteinExistence type="predicted"/>
<evidence type="ECO:0000313" key="2">
    <source>
        <dbReference type="Proteomes" id="UP001176941"/>
    </source>
</evidence>
<protein>
    <recommendedName>
        <fullName evidence="3">ENTH domain-containing protein</fullName>
    </recommendedName>
</protein>
<reference evidence="1" key="1">
    <citation type="submission" date="2023-04" db="EMBL/GenBank/DDBJ databases">
        <authorList>
            <consortium name="ELIXIR-Norway"/>
        </authorList>
    </citation>
    <scope>NUCLEOTIDE SEQUENCE [LARGE SCALE GENOMIC DNA]</scope>
</reference>
<name>A0ABN8XMG0_RANTA</name>
<keyword evidence="2" id="KW-1185">Reference proteome</keyword>
<evidence type="ECO:0008006" key="3">
    <source>
        <dbReference type="Google" id="ProtNLM"/>
    </source>
</evidence>
<comment type="caution">
    <text evidence="1">The sequence shown here is derived from an EMBL/GenBank/DDBJ whole genome shotgun (WGS) entry which is preliminary data.</text>
</comment>
<dbReference type="Proteomes" id="UP001176941">
    <property type="component" value="Unassembled WGS sequence"/>
</dbReference>